<organism evidence="11 12">
    <name type="scientific">Ziziphus jujuba var. spinosa</name>
    <dbReference type="NCBI Taxonomy" id="714518"/>
    <lineage>
        <taxon>Eukaryota</taxon>
        <taxon>Viridiplantae</taxon>
        <taxon>Streptophyta</taxon>
        <taxon>Embryophyta</taxon>
        <taxon>Tracheophyta</taxon>
        <taxon>Spermatophyta</taxon>
        <taxon>Magnoliopsida</taxon>
        <taxon>eudicotyledons</taxon>
        <taxon>Gunneridae</taxon>
        <taxon>Pentapetalae</taxon>
        <taxon>rosids</taxon>
        <taxon>fabids</taxon>
        <taxon>Rosales</taxon>
        <taxon>Rhamnaceae</taxon>
        <taxon>Paliureae</taxon>
        <taxon>Ziziphus</taxon>
    </lineage>
</organism>
<keyword evidence="7" id="KW-1133">Transmembrane helix</keyword>
<evidence type="ECO:0000256" key="6">
    <source>
        <dbReference type="ARBA" id="ARBA00023180"/>
    </source>
</evidence>
<keyword evidence="4 8" id="KW-0732">Signal</keyword>
<sequence length="830" mass="92157">MGKQFTFYLLLLFSWLMMNQVASEIPTARNGCPSHCGNVSIPFPFGIKPGCFLDERFEIICQNNNSSNTVPKPILNRTKLEVIEISVEGTFQVSNPITFWNCSGKQMRESTNLEGSPFKYSKNNKFAAVGCGAIALMNSGEASIGGCSSICNDTAYGNSCNGINCCQTTIPSNLKSFNTSFLDLPAEGSRNQCKFAFMADQRWLESGSTNISAIHEMVDVPVELNWELYHYSTYDIFGTFVETNSSGFLEYNCYTDIATSEYGCYRNSSCNVYIVNVNQPRLQCSCGQWSFKGNPYLLGGCKDINVCKKDPNYCGEGYICTDYPGGVGCSLPERKKSPLKAILIGVGSGVLGLLFLSASAWLLTKLVEYDRNEMTAPWDDVSISTWSVSYGGIASSSDMEAPLNEKHMITESMQTRGSRKQRTMVGKLITHVLLFCFFIIVATGALTAKSGCQKQCGNVSIPYPFGIGSGCFLNEWFEVLCIKDNTIPLLRHIKQEVMEISVEAGTILVRNPITFWNCNRETRQSPSLEGSPFVFSQKNRFTAVGCGAFGLLISSKLSTNIAGYMSTCGETGNHSCSGINCCQKNIPLNLNSFKTTFHAVDGEKEKVCKYAFLVDQDWFMSNFTDIYSFKEMVDVPVLLEWELYYSAFDVFGTSFETNKSTWSNPKCYWDSVNFEYGCYRNSTCYTYYNDIATSSSVIFNQSRVECSCGWGFEGNPYLIEGCKDIDECKDDSNSCTQYGGVCQNDFGGYGCYYPSRNEHSVLNLIRIGIGSIIGLLFVLAGAWWLYKRMKEGGRVARLDGNREIELKGTENSNEASNVLIPLVASQPQLQ</sequence>
<evidence type="ECO:0000256" key="2">
    <source>
        <dbReference type="ARBA" id="ARBA00022527"/>
    </source>
</evidence>
<proteinExistence type="predicted"/>
<evidence type="ECO:0000256" key="8">
    <source>
        <dbReference type="SAM" id="SignalP"/>
    </source>
</evidence>
<dbReference type="InterPro" id="IPR013695">
    <property type="entry name" value="WAK"/>
</dbReference>
<feature type="chain" id="PRO_5037156990" evidence="8">
    <location>
        <begin position="24"/>
        <end position="830"/>
    </location>
</feature>
<dbReference type="PANTHER" id="PTHR33491">
    <property type="entry name" value="OSJNBA0016N04.9 PROTEIN"/>
    <property type="match status" value="1"/>
</dbReference>
<feature type="transmembrane region" description="Helical" evidence="7">
    <location>
        <begin position="341"/>
        <end position="364"/>
    </location>
</feature>
<gene>
    <name evidence="11" type="ORF">FEM48_Zijuj04G0155900</name>
</gene>
<feature type="domain" description="Wall-associated receptor kinase" evidence="9">
    <location>
        <begin position="573"/>
        <end position="643"/>
    </location>
</feature>
<evidence type="ECO:0000313" key="11">
    <source>
        <dbReference type="EMBL" id="KAH7533667.1"/>
    </source>
</evidence>
<evidence type="ECO:0000259" key="10">
    <source>
        <dbReference type="Pfam" id="PF13947"/>
    </source>
</evidence>
<evidence type="ECO:0000256" key="3">
    <source>
        <dbReference type="ARBA" id="ARBA00022679"/>
    </source>
</evidence>
<keyword evidence="2" id="KW-0418">Kinase</keyword>
<comment type="subcellular location">
    <subcellularLocation>
        <location evidence="1">Membrane</location>
        <topology evidence="1">Single-pass type I membrane protein</topology>
    </subcellularLocation>
</comment>
<dbReference type="Pfam" id="PF08488">
    <property type="entry name" value="WAK"/>
    <property type="match status" value="2"/>
</dbReference>
<evidence type="ECO:0000256" key="1">
    <source>
        <dbReference type="ARBA" id="ARBA00004479"/>
    </source>
</evidence>
<dbReference type="GO" id="GO:0004674">
    <property type="term" value="F:protein serine/threonine kinase activity"/>
    <property type="evidence" value="ECO:0007669"/>
    <property type="project" value="UniProtKB-KW"/>
</dbReference>
<feature type="domain" description="Wall-associated receptor kinase" evidence="9">
    <location>
        <begin position="159"/>
        <end position="228"/>
    </location>
</feature>
<feature type="signal peptide" evidence="8">
    <location>
        <begin position="1"/>
        <end position="23"/>
    </location>
</feature>
<dbReference type="GO" id="GO:0005509">
    <property type="term" value="F:calcium ion binding"/>
    <property type="evidence" value="ECO:0007669"/>
    <property type="project" value="InterPro"/>
</dbReference>
<dbReference type="GO" id="GO:0030247">
    <property type="term" value="F:polysaccharide binding"/>
    <property type="evidence" value="ECO:0007669"/>
    <property type="project" value="InterPro"/>
</dbReference>
<dbReference type="InterPro" id="IPR025287">
    <property type="entry name" value="WAK_GUB"/>
</dbReference>
<feature type="transmembrane region" description="Helical" evidence="7">
    <location>
        <begin position="428"/>
        <end position="448"/>
    </location>
</feature>
<protein>
    <submittedName>
        <fullName evidence="11">Uncharacterized protein</fullName>
    </submittedName>
</protein>
<dbReference type="GO" id="GO:0016020">
    <property type="term" value="C:membrane"/>
    <property type="evidence" value="ECO:0007669"/>
    <property type="project" value="UniProtKB-SubCell"/>
</dbReference>
<feature type="domain" description="Wall-associated receptor kinase galacturonan-binding" evidence="10">
    <location>
        <begin position="32"/>
        <end position="93"/>
    </location>
</feature>
<evidence type="ECO:0000313" key="12">
    <source>
        <dbReference type="Proteomes" id="UP000813462"/>
    </source>
</evidence>
<evidence type="ECO:0000256" key="4">
    <source>
        <dbReference type="ARBA" id="ARBA00022729"/>
    </source>
</evidence>
<comment type="caution">
    <text evidence="11">The sequence shown here is derived from an EMBL/GenBank/DDBJ whole genome shotgun (WGS) entry which is preliminary data.</text>
</comment>
<name>A0A978VKP8_ZIZJJ</name>
<feature type="domain" description="Wall-associated receptor kinase galacturonan-binding" evidence="10">
    <location>
        <begin position="452"/>
        <end position="509"/>
    </location>
</feature>
<keyword evidence="2" id="KW-0723">Serine/threonine-protein kinase</keyword>
<keyword evidence="7" id="KW-0812">Transmembrane</keyword>
<evidence type="ECO:0000256" key="5">
    <source>
        <dbReference type="ARBA" id="ARBA00023157"/>
    </source>
</evidence>
<evidence type="ECO:0000259" key="9">
    <source>
        <dbReference type="Pfam" id="PF08488"/>
    </source>
</evidence>
<keyword evidence="3" id="KW-0808">Transferase</keyword>
<keyword evidence="7" id="KW-0472">Membrane</keyword>
<keyword evidence="5" id="KW-1015">Disulfide bond</keyword>
<feature type="transmembrane region" description="Helical" evidence="7">
    <location>
        <begin position="764"/>
        <end position="786"/>
    </location>
</feature>
<keyword evidence="6" id="KW-0325">Glycoprotein</keyword>
<evidence type="ECO:0000256" key="7">
    <source>
        <dbReference type="SAM" id="Phobius"/>
    </source>
</evidence>
<dbReference type="InterPro" id="IPR018097">
    <property type="entry name" value="EGF_Ca-bd_CS"/>
</dbReference>
<dbReference type="Gene3D" id="2.10.25.10">
    <property type="entry name" value="Laminin"/>
    <property type="match status" value="1"/>
</dbReference>
<dbReference type="PROSITE" id="PS01187">
    <property type="entry name" value="EGF_CA"/>
    <property type="match status" value="1"/>
</dbReference>
<accession>A0A978VKP8</accession>
<reference evidence="11" key="1">
    <citation type="journal article" date="2021" name="Front. Plant Sci.">
        <title>Chromosome-Scale Genome Assembly for Chinese Sour Jujube and Insights Into Its Genome Evolution and Domestication Signature.</title>
        <authorList>
            <person name="Shen L.-Y."/>
            <person name="Luo H."/>
            <person name="Wang X.-L."/>
            <person name="Wang X.-M."/>
            <person name="Qiu X.-J."/>
            <person name="Liu H."/>
            <person name="Zhou S.-S."/>
            <person name="Jia K.-H."/>
            <person name="Nie S."/>
            <person name="Bao Y.-T."/>
            <person name="Zhang R.-G."/>
            <person name="Yun Q.-Z."/>
            <person name="Chai Y.-H."/>
            <person name="Lu J.-Y."/>
            <person name="Li Y."/>
            <person name="Zhao S.-W."/>
            <person name="Mao J.-F."/>
            <person name="Jia S.-G."/>
            <person name="Mao Y.-M."/>
        </authorList>
    </citation>
    <scope>NUCLEOTIDE SEQUENCE</scope>
    <source>
        <strain evidence="11">AT0</strain>
        <tissue evidence="11">Leaf</tissue>
    </source>
</reference>
<dbReference type="AlphaFoldDB" id="A0A978VKP8"/>
<dbReference type="Pfam" id="PF13947">
    <property type="entry name" value="GUB_WAK_bind"/>
    <property type="match status" value="2"/>
</dbReference>
<dbReference type="EMBL" id="JAEACU010000004">
    <property type="protein sequence ID" value="KAH7533667.1"/>
    <property type="molecule type" value="Genomic_DNA"/>
</dbReference>
<dbReference type="Proteomes" id="UP000813462">
    <property type="component" value="Unassembled WGS sequence"/>
</dbReference>